<dbReference type="AlphaFoldDB" id="A0AAE9Y822"/>
<dbReference type="GO" id="GO:0005829">
    <property type="term" value="C:cytosol"/>
    <property type="evidence" value="ECO:0007669"/>
    <property type="project" value="TreeGrafter"/>
</dbReference>
<accession>A0AAE9Y822</accession>
<dbReference type="GO" id="GO:0016705">
    <property type="term" value="F:oxidoreductase activity, acting on paired donors, with incorporation or reduction of molecular oxygen"/>
    <property type="evidence" value="ECO:0007669"/>
    <property type="project" value="InterPro"/>
</dbReference>
<dbReference type="PANTHER" id="PTHR30137:SF6">
    <property type="entry name" value="LUCIFERASE-LIKE MONOOXYGENASE"/>
    <property type="match status" value="1"/>
</dbReference>
<evidence type="ECO:0000313" key="3">
    <source>
        <dbReference type="Proteomes" id="UP001216390"/>
    </source>
</evidence>
<dbReference type="EMBL" id="CP116942">
    <property type="protein sequence ID" value="WCO66029.1"/>
    <property type="molecule type" value="Genomic_DNA"/>
</dbReference>
<dbReference type="PANTHER" id="PTHR30137">
    <property type="entry name" value="LUCIFERASE-LIKE MONOOXYGENASE"/>
    <property type="match status" value="1"/>
</dbReference>
<dbReference type="Pfam" id="PF00296">
    <property type="entry name" value="Bac_luciferase"/>
    <property type="match status" value="1"/>
</dbReference>
<gene>
    <name evidence="2" type="ORF">PO878_16130</name>
</gene>
<protein>
    <submittedName>
        <fullName evidence="2">LLM class flavin-dependent oxidoreductase</fullName>
    </submittedName>
</protein>
<evidence type="ECO:0000259" key="1">
    <source>
        <dbReference type="Pfam" id="PF00296"/>
    </source>
</evidence>
<keyword evidence="3" id="KW-1185">Reference proteome</keyword>
<evidence type="ECO:0000313" key="2">
    <source>
        <dbReference type="EMBL" id="WCO66029.1"/>
    </source>
</evidence>
<reference evidence="2" key="1">
    <citation type="submission" date="2023-01" db="EMBL/GenBank/DDBJ databases">
        <title>The diversity of Class Acidimicrobiia in South China Sea sediment environments and the proposal of Iamia marina sp. nov., a novel species of the genus Iamia.</title>
        <authorList>
            <person name="He Y."/>
            <person name="Tian X."/>
        </authorList>
    </citation>
    <scope>NUCLEOTIDE SEQUENCE</scope>
    <source>
        <strain evidence="2">DSM 19957</strain>
    </source>
</reference>
<dbReference type="InterPro" id="IPR036661">
    <property type="entry name" value="Luciferase-like_sf"/>
</dbReference>
<dbReference type="RefSeq" id="WP_272735555.1">
    <property type="nucleotide sequence ID" value="NZ_CP116942.1"/>
</dbReference>
<dbReference type="KEGG" id="ima:PO878_16130"/>
<dbReference type="Proteomes" id="UP001216390">
    <property type="component" value="Chromosome"/>
</dbReference>
<dbReference type="Gene3D" id="3.20.20.30">
    <property type="entry name" value="Luciferase-like domain"/>
    <property type="match status" value="1"/>
</dbReference>
<dbReference type="SUPFAM" id="SSF51679">
    <property type="entry name" value="Bacterial luciferase-like"/>
    <property type="match status" value="1"/>
</dbReference>
<sequence>MALLVVRFDLRNPASAGVTATARYRAALEMAEWADRHAVAVILSEHHGSDDGYLPSALTMAAAVAARTEAVQIVVSAIPAPLHEPLHLAEEATVVDLLSGGRLTVVLANGYVPSELALFDVDGAERAARTTEAVEVLRASRTGEPFPFRGRTVHLTPAPEGPEGRAGPTVLLGGSGPAAARRAARIADGFQPSTEAAWEAYREERLALGRRDPGPPTTAPTGSLHVARDPDAAWSVLGPHLLHEARSYARWAEEAGLGDATGYPAVDDVDALRATGRYPIVTPDELVARLRAAPDEVVVLNPMVGGAPPEVAWEGLHLVETEVLPRLPV</sequence>
<dbReference type="InterPro" id="IPR050766">
    <property type="entry name" value="Bact_Lucif_Oxidored"/>
</dbReference>
<name>A0AAE9Y822_9ACTN</name>
<feature type="domain" description="Luciferase-like" evidence="1">
    <location>
        <begin position="15"/>
        <end position="251"/>
    </location>
</feature>
<proteinExistence type="predicted"/>
<dbReference type="InterPro" id="IPR011251">
    <property type="entry name" value="Luciferase-like_dom"/>
</dbReference>
<organism evidence="2 3">
    <name type="scientific">Iamia majanohamensis</name>
    <dbReference type="NCBI Taxonomy" id="467976"/>
    <lineage>
        <taxon>Bacteria</taxon>
        <taxon>Bacillati</taxon>
        <taxon>Actinomycetota</taxon>
        <taxon>Acidimicrobiia</taxon>
        <taxon>Acidimicrobiales</taxon>
        <taxon>Iamiaceae</taxon>
        <taxon>Iamia</taxon>
    </lineage>
</organism>